<protein>
    <submittedName>
        <fullName evidence="1">Uncharacterized protein</fullName>
    </submittedName>
</protein>
<dbReference type="EMBL" id="JBBNAF010000001">
    <property type="protein sequence ID" value="KAK9169634.1"/>
    <property type="molecule type" value="Genomic_DNA"/>
</dbReference>
<dbReference type="AlphaFoldDB" id="A0AAP0LIH7"/>
<name>A0AAP0LIH7_9MAGN</name>
<dbReference type="Proteomes" id="UP001420932">
    <property type="component" value="Unassembled WGS sequence"/>
</dbReference>
<accession>A0AAP0LIH7</accession>
<reference evidence="1 2" key="1">
    <citation type="submission" date="2024-01" db="EMBL/GenBank/DDBJ databases">
        <title>Genome assemblies of Stephania.</title>
        <authorList>
            <person name="Yang L."/>
        </authorList>
    </citation>
    <scope>NUCLEOTIDE SEQUENCE [LARGE SCALE GENOMIC DNA]</scope>
    <source>
        <strain evidence="1">YNDBR</strain>
        <tissue evidence="1">Leaf</tissue>
    </source>
</reference>
<comment type="caution">
    <text evidence="1">The sequence shown here is derived from an EMBL/GenBank/DDBJ whole genome shotgun (WGS) entry which is preliminary data.</text>
</comment>
<sequence length="52" mass="5777">MSSGSARESGRTEMPSILLQAINSGDVRWSDEASCQHYRVQIETISIKHDAK</sequence>
<evidence type="ECO:0000313" key="1">
    <source>
        <dbReference type="EMBL" id="KAK9169634.1"/>
    </source>
</evidence>
<gene>
    <name evidence="1" type="ORF">Syun_001774</name>
</gene>
<keyword evidence="2" id="KW-1185">Reference proteome</keyword>
<organism evidence="1 2">
    <name type="scientific">Stephania yunnanensis</name>
    <dbReference type="NCBI Taxonomy" id="152371"/>
    <lineage>
        <taxon>Eukaryota</taxon>
        <taxon>Viridiplantae</taxon>
        <taxon>Streptophyta</taxon>
        <taxon>Embryophyta</taxon>
        <taxon>Tracheophyta</taxon>
        <taxon>Spermatophyta</taxon>
        <taxon>Magnoliopsida</taxon>
        <taxon>Ranunculales</taxon>
        <taxon>Menispermaceae</taxon>
        <taxon>Menispermoideae</taxon>
        <taxon>Cissampelideae</taxon>
        <taxon>Stephania</taxon>
    </lineage>
</organism>
<evidence type="ECO:0000313" key="2">
    <source>
        <dbReference type="Proteomes" id="UP001420932"/>
    </source>
</evidence>
<proteinExistence type="predicted"/>